<keyword evidence="5" id="KW-1185">Reference proteome</keyword>
<evidence type="ECO:0000256" key="1">
    <source>
        <dbReference type="ARBA" id="ARBA00022737"/>
    </source>
</evidence>
<dbReference type="SUPFAM" id="SSF53474">
    <property type="entry name" value="alpha/beta-Hydrolases"/>
    <property type="match status" value="1"/>
</dbReference>
<proteinExistence type="predicted"/>
<dbReference type="InterPro" id="IPR027417">
    <property type="entry name" value="P-loop_NTPase"/>
</dbReference>
<dbReference type="SUPFAM" id="SSF52540">
    <property type="entry name" value="P-loop containing nucleoside triphosphate hydrolases"/>
    <property type="match status" value="1"/>
</dbReference>
<evidence type="ECO:0000259" key="3">
    <source>
        <dbReference type="Pfam" id="PF24883"/>
    </source>
</evidence>
<feature type="domain" description="Nephrocystin 3-like N-terminal" evidence="3">
    <location>
        <begin position="412"/>
        <end position="595"/>
    </location>
</feature>
<gene>
    <name evidence="4" type="ORF">CCHLO57077_00010072</name>
</gene>
<evidence type="ECO:0000256" key="2">
    <source>
        <dbReference type="SAM" id="MobiDB-lite"/>
    </source>
</evidence>
<dbReference type="InterPro" id="IPR056884">
    <property type="entry name" value="NPHP3-like_N"/>
</dbReference>
<evidence type="ECO:0000313" key="4">
    <source>
        <dbReference type="EMBL" id="CAI6090823.1"/>
    </source>
</evidence>
<reference evidence="4" key="1">
    <citation type="submission" date="2023-01" db="EMBL/GenBank/DDBJ databases">
        <authorList>
            <person name="Piombo E."/>
        </authorList>
    </citation>
    <scope>NUCLEOTIDE SEQUENCE</scope>
</reference>
<accession>A0AA35M5H6</accession>
<dbReference type="PANTHER" id="PTHR10039">
    <property type="entry name" value="AMELOGENIN"/>
    <property type="match status" value="1"/>
</dbReference>
<dbReference type="InterPro" id="IPR029058">
    <property type="entry name" value="AB_hydrolase_fold"/>
</dbReference>
<name>A0AA35M5H6_9HYPO</name>
<dbReference type="Proteomes" id="UP001160390">
    <property type="component" value="Unassembled WGS sequence"/>
</dbReference>
<dbReference type="PANTHER" id="PTHR10039:SF5">
    <property type="entry name" value="NACHT DOMAIN-CONTAINING PROTEIN"/>
    <property type="match status" value="1"/>
</dbReference>
<evidence type="ECO:0000313" key="5">
    <source>
        <dbReference type="Proteomes" id="UP001160390"/>
    </source>
</evidence>
<dbReference type="Gene3D" id="3.40.50.1820">
    <property type="entry name" value="alpha/beta hydrolase"/>
    <property type="match status" value="1"/>
</dbReference>
<dbReference type="Gene3D" id="3.40.50.300">
    <property type="entry name" value="P-loop containing nucleotide triphosphate hydrolases"/>
    <property type="match status" value="1"/>
</dbReference>
<feature type="region of interest" description="Disordered" evidence="2">
    <location>
        <begin position="362"/>
        <end position="382"/>
    </location>
</feature>
<comment type="caution">
    <text evidence="4">The sequence shown here is derived from an EMBL/GenBank/DDBJ whole genome shotgun (WGS) entry which is preliminary data.</text>
</comment>
<dbReference type="Pfam" id="PF24883">
    <property type="entry name" value="NPHP3_N"/>
    <property type="match status" value="1"/>
</dbReference>
<organism evidence="4 5">
    <name type="scientific">Clonostachys chloroleuca</name>
    <dbReference type="NCBI Taxonomy" id="1926264"/>
    <lineage>
        <taxon>Eukaryota</taxon>
        <taxon>Fungi</taxon>
        <taxon>Dikarya</taxon>
        <taxon>Ascomycota</taxon>
        <taxon>Pezizomycotina</taxon>
        <taxon>Sordariomycetes</taxon>
        <taxon>Hypocreomycetidae</taxon>
        <taxon>Hypocreales</taxon>
        <taxon>Bionectriaceae</taxon>
        <taxon>Clonostachys</taxon>
    </lineage>
</organism>
<dbReference type="AlphaFoldDB" id="A0AA35M5H6"/>
<keyword evidence="1" id="KW-0677">Repeat</keyword>
<protein>
    <recommendedName>
        <fullName evidence="3">Nephrocystin 3-like N-terminal domain-containing protein</fullName>
    </recommendedName>
</protein>
<feature type="compositionally biased region" description="Polar residues" evidence="2">
    <location>
        <begin position="366"/>
        <end position="382"/>
    </location>
</feature>
<dbReference type="EMBL" id="CABFNP030001042">
    <property type="protein sequence ID" value="CAI6090823.1"/>
    <property type="molecule type" value="Genomic_DNA"/>
</dbReference>
<sequence>MKDAGSHSGHGYISGVRAGKMLPPGRTYASFSIVIVHGLHGHPYKTWVYKRETHDQQDVLEEDEDKRRKKQKISHRVIPLFRGSRSDNTDIEHQSPETLVNAQGSQDEGSCVFWPRDLLPSGCPKARVLVFGYDSKVTKYTSGATNQNSVHSHSKDLLFALMRERPSGRRLIFVAHSLGGIVVKQMLAISSAWPTSEYQDVVRSTSAVVFLGTPHRGSPDLASFGEWARSLISAFRMQTTSDILDALGMKNTDLERAQEAFSAVWQMYDFRIKTFQEGLGLRGINLGVLGNKVVPDSSSLIGDYRECAETLQANHKNMCRFFGHNDPNYRKVGGEIGFIYRSITDFDPGNLGRSELMETGSRVNMPPQSSVPETSGHWSNGQLTESDKKLLESLWFPGIDFRHQTVESPADNTCNWLFQNETYQNWFHNRDQDMYQDILLLKGKPGAGKSVLMKEAFRRSSKERSFSGSNCATAAFFFDAKGTILQRTPTGLFRSLVYQLFPRLRREFVQLRQIWSQRGFGEEASQHKPDEWSTEQLQGLFDALFEAGKPVDITIFIDALDECHPHWMRLQASFWSFATKRARKKGSRLKVCISIRHHPLITFENGAEVIVEHHNDQDIATYVKQKLPCDSERQEGKWEEIRRAIIRKSAGVFLWVILVLEKVLRMWDEGEHHRYILSQLETVPEALRSLFSQLFEGSTAASKALAVKLFRWVILAVKPLRLREWHHILAFCKQPGLSSLKEWRESFSFTEDDEQLERQIKAISKGLIEVTSRPTVSQADIVDSSSVRAGAGSLDLDNGETRVVRVIHQSVCEFFENDEGFAILTRDITTLGASELLDGILATPQAYVVEGHLYIMNTALDYMGIRELDALVEARRRAAEHVACAEPNPGSTALQPHLGLSGDVEPCGKPGLPLRPTPKHPFSEMAGAFQDVDGTIDIPQWISASKEGMIRGPHDAAEIESIKTSVSVHSQTLDDHPALLLYVTSEFFNHARLAQSHGADPTDIINRLYLGGGWNRMSILREDKDTIQPLTEGLPSWVRAMEYMGLVQKEDQSPLAEGNSNNELSLAMDIGQQGEDDDVRHTTRRMVKRRGSVASFSSAGSFASVTSYR</sequence>